<dbReference type="PANTHER" id="PTHR23150:SF19">
    <property type="entry name" value="FORMYLGLYCINE-GENERATING ENZYME"/>
    <property type="match status" value="1"/>
</dbReference>
<proteinExistence type="predicted"/>
<dbReference type="AlphaFoldDB" id="A0A1J1JPR1"/>
<dbReference type="PANTHER" id="PTHR23150">
    <property type="entry name" value="SULFATASE MODIFYING FACTOR 1, 2"/>
    <property type="match status" value="1"/>
</dbReference>
<name>A0A1J1JPR1_PLAAG</name>
<reference evidence="2" key="1">
    <citation type="submission" date="2015-09" db="EMBL/GenBank/DDBJ databases">
        <authorList>
            <person name="Jackson K.R."/>
            <person name="Lunt B.L."/>
            <person name="Fisher J.N.B."/>
            <person name="Gardner A.V."/>
            <person name="Bailey M.E."/>
            <person name="Deus L.M."/>
            <person name="Earl A.S."/>
            <person name="Gibby P.D."/>
            <person name="Hartmann K.A."/>
            <person name="Liu J.E."/>
            <person name="Manci A.M."/>
            <person name="Nielsen D.A."/>
            <person name="Solomon M.B."/>
            <person name="Breakwell D.P."/>
            <person name="Burnett S.H."/>
            <person name="Grose J.H."/>
        </authorList>
    </citation>
    <scope>NUCLEOTIDE SEQUENCE</scope>
    <source>
        <strain evidence="2">7805</strain>
    </source>
</reference>
<evidence type="ECO:0000313" key="2">
    <source>
        <dbReference type="EMBL" id="CUM62308.1"/>
    </source>
</evidence>
<protein>
    <recommendedName>
        <fullName evidence="1">Sulfatase-modifying factor enzyme-like domain-containing protein</fullName>
    </recommendedName>
</protein>
<accession>A0A1J1JPR1</accession>
<dbReference type="Gene3D" id="3.90.1580.10">
    <property type="entry name" value="paralog of FGE (formylglycine-generating enzyme)"/>
    <property type="match status" value="1"/>
</dbReference>
<evidence type="ECO:0000259" key="1">
    <source>
        <dbReference type="Pfam" id="PF03781"/>
    </source>
</evidence>
<dbReference type="InterPro" id="IPR051043">
    <property type="entry name" value="Sulfatase_Mod_Factor_Kinase"/>
</dbReference>
<dbReference type="Pfam" id="PF03781">
    <property type="entry name" value="FGE-sulfatase"/>
    <property type="match status" value="1"/>
</dbReference>
<dbReference type="RefSeq" id="WP_235752292.1">
    <property type="nucleotide sequence ID" value="NZ_JBIIEP010000077.1"/>
</dbReference>
<gene>
    <name evidence="2" type="ORF">PLAM_mp0013</name>
</gene>
<feature type="domain" description="Sulfatase-modifying factor enzyme-like" evidence="1">
    <location>
        <begin position="37"/>
        <end position="293"/>
    </location>
</feature>
<dbReference type="InterPro" id="IPR016187">
    <property type="entry name" value="CTDL_fold"/>
</dbReference>
<organism evidence="2">
    <name type="scientific">Planktothrix agardhii</name>
    <name type="common">Oscillatoria agardhii</name>
    <dbReference type="NCBI Taxonomy" id="1160"/>
    <lineage>
        <taxon>Bacteria</taxon>
        <taxon>Bacillati</taxon>
        <taxon>Cyanobacteriota</taxon>
        <taxon>Cyanophyceae</taxon>
        <taxon>Oscillatoriophycideae</taxon>
        <taxon>Oscillatoriales</taxon>
        <taxon>Microcoleaceae</taxon>
        <taxon>Planktothrix</taxon>
    </lineage>
</organism>
<dbReference type="EMBL" id="LO018305">
    <property type="protein sequence ID" value="CUM62308.1"/>
    <property type="molecule type" value="Genomic_DNA"/>
</dbReference>
<sequence>MFSFKTVTVDTSGNIIQTAEKIAQSQEEKLAPNVVLEMVLIPGGSFIMGSPETEVGRNWYQVWDQSLDGCNIEGPQHEVQVSDFWISKYPVTQSQWLAVADLPQIDISLNPNPAHFKGDDHPVEQVSWYDAMEFCRRLSQHTQQQYRLPTEAEWEYSCRAGTVTPFNVGPTITADLANYAPIEGEHDGFQWSGTYLNEPKGLYRQQTTEVGIFPANAFGLYDMHGNVWEWCWDDWHPTYEGSPTDGSAWLSPDVDKKILRGGSWFFFPDLCRSAFRNRRTPDTRLNRTGFRLVLSNKIHSVK</sequence>
<dbReference type="InterPro" id="IPR042095">
    <property type="entry name" value="SUMF_sf"/>
</dbReference>
<dbReference type="SUPFAM" id="SSF56436">
    <property type="entry name" value="C-type lectin-like"/>
    <property type="match status" value="1"/>
</dbReference>
<dbReference type="InterPro" id="IPR005532">
    <property type="entry name" value="SUMF_dom"/>
</dbReference>